<evidence type="ECO:0000313" key="1">
    <source>
        <dbReference type="EMBL" id="KAF0770879.1"/>
    </source>
</evidence>
<reference evidence="1 2" key="1">
    <citation type="submission" date="2019-08" db="EMBL/GenBank/DDBJ databases">
        <title>Whole genome of Aphis craccivora.</title>
        <authorList>
            <person name="Voronova N.V."/>
            <person name="Shulinski R.S."/>
            <person name="Bandarenka Y.V."/>
            <person name="Zhorov D.G."/>
            <person name="Warner D."/>
        </authorList>
    </citation>
    <scope>NUCLEOTIDE SEQUENCE [LARGE SCALE GENOMIC DNA]</scope>
    <source>
        <strain evidence="1">180601</strain>
        <tissue evidence="1">Whole Body</tissue>
    </source>
</reference>
<dbReference type="AlphaFoldDB" id="A0A6G0ZJS6"/>
<accession>A0A6G0ZJS6</accession>
<comment type="caution">
    <text evidence="1">The sequence shown here is derived from an EMBL/GenBank/DDBJ whole genome shotgun (WGS) entry which is preliminary data.</text>
</comment>
<proteinExistence type="predicted"/>
<dbReference type="Proteomes" id="UP000478052">
    <property type="component" value="Unassembled WGS sequence"/>
</dbReference>
<evidence type="ECO:0000313" key="2">
    <source>
        <dbReference type="Proteomes" id="UP000478052"/>
    </source>
</evidence>
<sequence length="37" mass="4297">DHLTLSVIQSVSDTFRHCSTPLSVKEENSLDKSRRFY</sequence>
<gene>
    <name evidence="1" type="ORF">FWK35_00016642</name>
</gene>
<organism evidence="1 2">
    <name type="scientific">Aphis craccivora</name>
    <name type="common">Cowpea aphid</name>
    <dbReference type="NCBI Taxonomy" id="307492"/>
    <lineage>
        <taxon>Eukaryota</taxon>
        <taxon>Metazoa</taxon>
        <taxon>Ecdysozoa</taxon>
        <taxon>Arthropoda</taxon>
        <taxon>Hexapoda</taxon>
        <taxon>Insecta</taxon>
        <taxon>Pterygota</taxon>
        <taxon>Neoptera</taxon>
        <taxon>Paraneoptera</taxon>
        <taxon>Hemiptera</taxon>
        <taxon>Sternorrhyncha</taxon>
        <taxon>Aphidomorpha</taxon>
        <taxon>Aphidoidea</taxon>
        <taxon>Aphididae</taxon>
        <taxon>Aphidini</taxon>
        <taxon>Aphis</taxon>
        <taxon>Aphis</taxon>
    </lineage>
</organism>
<dbReference type="EMBL" id="VUJU01000374">
    <property type="protein sequence ID" value="KAF0770879.1"/>
    <property type="molecule type" value="Genomic_DNA"/>
</dbReference>
<keyword evidence="2" id="KW-1185">Reference proteome</keyword>
<protein>
    <submittedName>
        <fullName evidence="1">Uncharacterized protein</fullName>
    </submittedName>
</protein>
<feature type="non-terminal residue" evidence="1">
    <location>
        <position position="1"/>
    </location>
</feature>
<name>A0A6G0ZJS6_APHCR</name>